<dbReference type="EMBL" id="CP003969">
    <property type="protein sequence ID" value="AGP35134.1"/>
    <property type="molecule type" value="Genomic_DNA"/>
</dbReference>
<reference evidence="1 2" key="1">
    <citation type="journal article" date="2013" name="Sci. Rep.">
        <title>Extraordinary expansion of a Sorangium cellulosum genome from an alkaline milieu.</title>
        <authorList>
            <person name="Han K."/>
            <person name="Li Z.F."/>
            <person name="Peng R."/>
            <person name="Zhu L.P."/>
            <person name="Zhou T."/>
            <person name="Wang L.G."/>
            <person name="Li S.G."/>
            <person name="Zhang X.B."/>
            <person name="Hu W."/>
            <person name="Wu Z.H."/>
            <person name="Qin N."/>
            <person name="Li Y.Z."/>
        </authorList>
    </citation>
    <scope>NUCLEOTIDE SEQUENCE [LARGE SCALE GENOMIC DNA]</scope>
    <source>
        <strain evidence="1 2">So0157-2</strain>
    </source>
</reference>
<sequence>MSFMLGSRLGLGSEGRASELKGATMFGALIEQPDTVTKIPMYEASDVGC</sequence>
<dbReference type="HOGENOM" id="CLU_3140766_0_0_7"/>
<dbReference type="KEGG" id="scu:SCE1572_11800"/>
<dbReference type="AlphaFoldDB" id="S4XRI8"/>
<name>S4XRI8_SORCE</name>
<proteinExistence type="predicted"/>
<evidence type="ECO:0000313" key="1">
    <source>
        <dbReference type="EMBL" id="AGP35134.1"/>
    </source>
</evidence>
<organism evidence="1 2">
    <name type="scientific">Sorangium cellulosum So0157-2</name>
    <dbReference type="NCBI Taxonomy" id="1254432"/>
    <lineage>
        <taxon>Bacteria</taxon>
        <taxon>Pseudomonadati</taxon>
        <taxon>Myxococcota</taxon>
        <taxon>Polyangia</taxon>
        <taxon>Polyangiales</taxon>
        <taxon>Polyangiaceae</taxon>
        <taxon>Sorangium</taxon>
    </lineage>
</organism>
<dbReference type="PATRIC" id="fig|1254432.3.peg.2643"/>
<evidence type="ECO:0000313" key="2">
    <source>
        <dbReference type="Proteomes" id="UP000014803"/>
    </source>
</evidence>
<gene>
    <name evidence="1" type="ORF">SCE1572_11800</name>
</gene>
<dbReference type="Proteomes" id="UP000014803">
    <property type="component" value="Chromosome"/>
</dbReference>
<accession>S4XRI8</accession>
<protein>
    <submittedName>
        <fullName evidence="1">Uncharacterized protein</fullName>
    </submittedName>
</protein>